<dbReference type="GO" id="GO:0003700">
    <property type="term" value="F:DNA-binding transcription factor activity"/>
    <property type="evidence" value="ECO:0007669"/>
    <property type="project" value="TreeGrafter"/>
</dbReference>
<dbReference type="InterPro" id="IPR010982">
    <property type="entry name" value="Lambda_DNA-bd_dom_sf"/>
</dbReference>
<dbReference type="SUPFAM" id="SSF47413">
    <property type="entry name" value="lambda repressor-like DNA-binding domains"/>
    <property type="match status" value="1"/>
</dbReference>
<dbReference type="InterPro" id="IPR000843">
    <property type="entry name" value="HTH_LacI"/>
</dbReference>
<dbReference type="AlphaFoldDB" id="A0A1C0AKY5"/>
<dbReference type="GO" id="GO:0000976">
    <property type="term" value="F:transcription cis-regulatory region binding"/>
    <property type="evidence" value="ECO:0007669"/>
    <property type="project" value="TreeGrafter"/>
</dbReference>
<comment type="caution">
    <text evidence="1">The sequence shown here is derived from an EMBL/GenBank/DDBJ whole genome shotgun (WGS) entry which is preliminary data.</text>
</comment>
<dbReference type="SMART" id="SM00354">
    <property type="entry name" value="HTH_LACI"/>
    <property type="match status" value="1"/>
</dbReference>
<evidence type="ECO:0000313" key="1">
    <source>
        <dbReference type="EMBL" id="OCL33218.1"/>
    </source>
</evidence>
<sequence>MAGVSIRDVAQRAGVSVGTVSNVLNRPEVVSPDSALRVQQAIDELGYVRNEAARKLRQGVSGTVGFVVMDGQNPFYNDVVRGAGDEATQHGIAILFGDTAEDPARERMYIDLFEEHQVRGLLIAPFGEVFNRLEKLRQRGIPAVLVGRYSGQNRFSSISVDSIAGGRMAVEHLIAGGRRRIAFVGGPFELHEVTDRLAGARVAAENAVGVEIEVIPTAAMTVAEGAAAGNRILTRPARERPDAVFAANDLIALGVLQALVEDGRMRVPEEIALVGFDDIAFAAAAAVPLTSLRQPSSTIGKTALRILLEEAADPELIPRQTVFQPELVVRRSTLPR</sequence>
<organism evidence="1 2">
    <name type="scientific">Tessaracoccus lapidicaptus</name>
    <dbReference type="NCBI Taxonomy" id="1427523"/>
    <lineage>
        <taxon>Bacteria</taxon>
        <taxon>Bacillati</taxon>
        <taxon>Actinomycetota</taxon>
        <taxon>Actinomycetes</taxon>
        <taxon>Propionibacteriales</taxon>
        <taxon>Propionibacteriaceae</taxon>
        <taxon>Tessaracoccus</taxon>
    </lineage>
</organism>
<proteinExistence type="predicted"/>
<dbReference type="EMBL" id="MBQD01000022">
    <property type="protein sequence ID" value="OCL33218.1"/>
    <property type="molecule type" value="Genomic_DNA"/>
</dbReference>
<dbReference type="PROSITE" id="PS00356">
    <property type="entry name" value="HTH_LACI_1"/>
    <property type="match status" value="1"/>
</dbReference>
<dbReference type="Pfam" id="PF00356">
    <property type="entry name" value="LacI"/>
    <property type="match status" value="1"/>
</dbReference>
<dbReference type="PANTHER" id="PTHR30146">
    <property type="entry name" value="LACI-RELATED TRANSCRIPTIONAL REPRESSOR"/>
    <property type="match status" value="1"/>
</dbReference>
<dbReference type="InterPro" id="IPR046335">
    <property type="entry name" value="LacI/GalR-like_sensor"/>
</dbReference>
<keyword evidence="2" id="KW-1185">Reference proteome</keyword>
<dbReference type="Pfam" id="PF13377">
    <property type="entry name" value="Peripla_BP_3"/>
    <property type="match status" value="1"/>
</dbReference>
<accession>A0A1C0AKY5</accession>
<dbReference type="PROSITE" id="PS50932">
    <property type="entry name" value="HTH_LACI_2"/>
    <property type="match status" value="1"/>
</dbReference>
<dbReference type="Gene3D" id="3.40.50.2300">
    <property type="match status" value="2"/>
</dbReference>
<dbReference type="PANTHER" id="PTHR30146:SF109">
    <property type="entry name" value="HTH-TYPE TRANSCRIPTIONAL REGULATOR GALS"/>
    <property type="match status" value="1"/>
</dbReference>
<dbReference type="Proteomes" id="UP000093501">
    <property type="component" value="Unassembled WGS sequence"/>
</dbReference>
<reference evidence="2" key="1">
    <citation type="submission" date="2016-07" db="EMBL/GenBank/DDBJ databases">
        <authorList>
            <person name="Florea S."/>
            <person name="Webb J.S."/>
            <person name="Jaromczyk J."/>
            <person name="Schardl C.L."/>
        </authorList>
    </citation>
    <scope>NUCLEOTIDE SEQUENCE [LARGE SCALE GENOMIC DNA]</scope>
    <source>
        <strain evidence="2">IPBSL-7</strain>
    </source>
</reference>
<dbReference type="SUPFAM" id="SSF53822">
    <property type="entry name" value="Periplasmic binding protein-like I"/>
    <property type="match status" value="1"/>
</dbReference>
<dbReference type="CDD" id="cd06267">
    <property type="entry name" value="PBP1_LacI_sugar_binding-like"/>
    <property type="match status" value="1"/>
</dbReference>
<dbReference type="Gene3D" id="1.10.260.40">
    <property type="entry name" value="lambda repressor-like DNA-binding domains"/>
    <property type="match status" value="1"/>
</dbReference>
<gene>
    <name evidence="1" type="ORF">BCR15_05125</name>
</gene>
<dbReference type="CDD" id="cd01392">
    <property type="entry name" value="HTH_LacI"/>
    <property type="match status" value="1"/>
</dbReference>
<dbReference type="InterPro" id="IPR028082">
    <property type="entry name" value="Peripla_BP_I"/>
</dbReference>
<evidence type="ECO:0000313" key="2">
    <source>
        <dbReference type="Proteomes" id="UP000093501"/>
    </source>
</evidence>
<protein>
    <submittedName>
        <fullName evidence="1">LacI family transcriptional regulator</fullName>
    </submittedName>
</protein>
<name>A0A1C0AKY5_9ACTN</name>